<dbReference type="AlphaFoldDB" id="A0A1G7XSI9"/>
<dbReference type="Proteomes" id="UP000199705">
    <property type="component" value="Unassembled WGS sequence"/>
</dbReference>
<evidence type="ECO:0008006" key="4">
    <source>
        <dbReference type="Google" id="ProtNLM"/>
    </source>
</evidence>
<gene>
    <name evidence="2" type="ORF">SAMN05192573_105145</name>
</gene>
<feature type="chain" id="PRO_5011557560" description="DUF3887 domain-containing protein" evidence="1">
    <location>
        <begin position="29"/>
        <end position="166"/>
    </location>
</feature>
<organism evidence="2 3">
    <name type="scientific">Mucilaginibacter gossypii</name>
    <dbReference type="NCBI Taxonomy" id="551996"/>
    <lineage>
        <taxon>Bacteria</taxon>
        <taxon>Pseudomonadati</taxon>
        <taxon>Bacteroidota</taxon>
        <taxon>Sphingobacteriia</taxon>
        <taxon>Sphingobacteriales</taxon>
        <taxon>Sphingobacteriaceae</taxon>
        <taxon>Mucilaginibacter</taxon>
    </lineage>
</organism>
<accession>A0A1G7XSI9</accession>
<protein>
    <recommendedName>
        <fullName evidence="4">DUF3887 domain-containing protein</fullName>
    </recommendedName>
</protein>
<keyword evidence="3" id="KW-1185">Reference proteome</keyword>
<dbReference type="RefSeq" id="WP_091167292.1">
    <property type="nucleotide sequence ID" value="NZ_FNCG01000005.1"/>
</dbReference>
<feature type="signal peptide" evidence="1">
    <location>
        <begin position="1"/>
        <end position="28"/>
    </location>
</feature>
<evidence type="ECO:0000313" key="2">
    <source>
        <dbReference type="EMBL" id="SDG86680.1"/>
    </source>
</evidence>
<reference evidence="3" key="1">
    <citation type="submission" date="2016-10" db="EMBL/GenBank/DDBJ databases">
        <authorList>
            <person name="Varghese N."/>
            <person name="Submissions S."/>
        </authorList>
    </citation>
    <scope>NUCLEOTIDE SEQUENCE [LARGE SCALE GENOMIC DNA]</scope>
    <source>
        <strain evidence="3">Gh-67</strain>
    </source>
</reference>
<evidence type="ECO:0000256" key="1">
    <source>
        <dbReference type="SAM" id="SignalP"/>
    </source>
</evidence>
<dbReference type="EMBL" id="FNCG01000005">
    <property type="protein sequence ID" value="SDG86680.1"/>
    <property type="molecule type" value="Genomic_DNA"/>
</dbReference>
<sequence length="166" mass="18777">MRYTYFKAFKPLFFIVSALVFTGNVALAQTQATAATATSAAASVTGVQTFIDKFFKEYDKQGTARAVIDIFKSNKQMDSTRLTGIIVKIDSMRSVIGKYLGKDLIMQRKASNSLVLYSYLLKHEGQPARMTFMFYKPKNEWEIYRLYFDVDVDGELAESSRVTGKP</sequence>
<evidence type="ECO:0000313" key="3">
    <source>
        <dbReference type="Proteomes" id="UP000199705"/>
    </source>
</evidence>
<name>A0A1G7XSI9_9SPHI</name>
<keyword evidence="1" id="KW-0732">Signal</keyword>
<proteinExistence type="predicted"/>